<dbReference type="InterPro" id="IPR050864">
    <property type="entry name" value="Bacterial_PTS_Sugar_Transport"/>
</dbReference>
<dbReference type="RefSeq" id="WP_010622486.1">
    <property type="nucleotide sequence ID" value="NZ_AZGF01000050.1"/>
</dbReference>
<keyword evidence="6 9" id="KW-0812">Transmembrane</keyword>
<evidence type="ECO:0000256" key="2">
    <source>
        <dbReference type="ARBA" id="ARBA00022448"/>
    </source>
</evidence>
<dbReference type="InterPro" id="IPR003352">
    <property type="entry name" value="PTS_EIIC"/>
</dbReference>
<name>A0A0R1VU29_9LACO</name>
<keyword evidence="3" id="KW-1003">Cell membrane</keyword>
<dbReference type="NCBIfam" id="TIGR01427">
    <property type="entry name" value="PTS_IIC_fructo"/>
    <property type="match status" value="1"/>
</dbReference>
<keyword evidence="7 9" id="KW-1133">Transmembrane helix</keyword>
<feature type="transmembrane region" description="Helical" evidence="9">
    <location>
        <begin position="212"/>
        <end position="238"/>
    </location>
</feature>
<dbReference type="PROSITE" id="PS51104">
    <property type="entry name" value="PTS_EIIC_TYPE_2"/>
    <property type="match status" value="1"/>
</dbReference>
<feature type="transmembrane region" description="Helical" evidence="9">
    <location>
        <begin position="62"/>
        <end position="80"/>
    </location>
</feature>
<dbReference type="GO" id="GO:0090563">
    <property type="term" value="F:protein-phosphocysteine-sugar phosphotransferase activity"/>
    <property type="evidence" value="ECO:0007669"/>
    <property type="project" value="TreeGrafter"/>
</dbReference>
<feature type="transmembrane region" description="Helical" evidence="9">
    <location>
        <begin position="170"/>
        <end position="192"/>
    </location>
</feature>
<dbReference type="PANTHER" id="PTHR30505:SF0">
    <property type="entry name" value="FRUCTOSE-LIKE PTS SYSTEM EIIBC COMPONENT-RELATED"/>
    <property type="match status" value="1"/>
</dbReference>
<dbReference type="InterPro" id="IPR013014">
    <property type="entry name" value="PTS_EIIC_2"/>
</dbReference>
<protein>
    <submittedName>
        <fullName evidence="11">PTS system fructose-like transporter subunit EIIC</fullName>
    </submittedName>
</protein>
<proteinExistence type="predicted"/>
<comment type="caution">
    <text evidence="11">The sequence shown here is derived from an EMBL/GenBank/DDBJ whole genome shotgun (WGS) entry which is preliminary data.</text>
</comment>
<dbReference type="eggNOG" id="COG1299">
    <property type="taxonomic scope" value="Bacteria"/>
</dbReference>
<evidence type="ECO:0000256" key="4">
    <source>
        <dbReference type="ARBA" id="ARBA00022597"/>
    </source>
</evidence>
<dbReference type="PATRIC" id="fig|1423807.3.peg.2092"/>
<dbReference type="GO" id="GO:0005351">
    <property type="term" value="F:carbohydrate:proton symporter activity"/>
    <property type="evidence" value="ECO:0007669"/>
    <property type="project" value="InterPro"/>
</dbReference>
<evidence type="ECO:0000256" key="1">
    <source>
        <dbReference type="ARBA" id="ARBA00004429"/>
    </source>
</evidence>
<dbReference type="EMBL" id="AZGF01000050">
    <property type="protein sequence ID" value="KRM09058.1"/>
    <property type="molecule type" value="Genomic_DNA"/>
</dbReference>
<dbReference type="Proteomes" id="UP000051820">
    <property type="component" value="Unassembled WGS sequence"/>
</dbReference>
<evidence type="ECO:0000256" key="5">
    <source>
        <dbReference type="ARBA" id="ARBA00022683"/>
    </source>
</evidence>
<dbReference type="OrthoDB" id="9782569at2"/>
<evidence type="ECO:0000313" key="12">
    <source>
        <dbReference type="Proteomes" id="UP000051820"/>
    </source>
</evidence>
<evidence type="ECO:0000313" key="11">
    <source>
        <dbReference type="EMBL" id="KRM09058.1"/>
    </source>
</evidence>
<feature type="transmembrane region" description="Helical" evidence="9">
    <location>
        <begin position="250"/>
        <end position="270"/>
    </location>
</feature>
<feature type="transmembrane region" description="Helical" evidence="9">
    <location>
        <begin position="282"/>
        <end position="308"/>
    </location>
</feature>
<dbReference type="PANTHER" id="PTHR30505">
    <property type="entry name" value="FRUCTOSE-LIKE PERMEASE"/>
    <property type="match status" value="1"/>
</dbReference>
<organism evidence="11 12">
    <name type="scientific">Paucilactobacillus suebicus DSM 5007 = KCTC 3549</name>
    <dbReference type="NCBI Taxonomy" id="1423807"/>
    <lineage>
        <taxon>Bacteria</taxon>
        <taxon>Bacillati</taxon>
        <taxon>Bacillota</taxon>
        <taxon>Bacilli</taxon>
        <taxon>Lactobacillales</taxon>
        <taxon>Lactobacillaceae</taxon>
        <taxon>Paucilactobacillus</taxon>
    </lineage>
</organism>
<feature type="domain" description="PTS EIIC type-2" evidence="10">
    <location>
        <begin position="16"/>
        <end position="344"/>
    </location>
</feature>
<dbReference type="GO" id="GO:0008982">
    <property type="term" value="F:protein-N(PI)-phosphohistidine-sugar phosphotransferase activity"/>
    <property type="evidence" value="ECO:0007669"/>
    <property type="project" value="InterPro"/>
</dbReference>
<keyword evidence="4" id="KW-0762">Sugar transport</keyword>
<evidence type="ECO:0000256" key="8">
    <source>
        <dbReference type="ARBA" id="ARBA00023136"/>
    </source>
</evidence>
<dbReference type="AlphaFoldDB" id="A0A0R1VU29"/>
<dbReference type="NCBIfam" id="NF007787">
    <property type="entry name" value="PRK10478.1"/>
    <property type="match status" value="1"/>
</dbReference>
<sequence length="361" mass="37200">MAENAKKKKTSWWAPAQRHLMTATGYMIPFVVAGGIIFALSVMISGQPSAPTTGWLGKLNSIGAAGLALFIPALGGYLAFSMADRPGLAPGFITAYLAVQIHAGFLGGILGGILAGYAVNLLKKIKLPANFRTLSSIFIYPLGGTLIAGGLMVFVLGGPIAEIMKALTNFLNGLHGAAKAPLGVLLGAMVGVDMGGPINKVAYTFAQTQVNTLPFLMGGVGAAGATPPIGLGIATLIFRNKFSSEERDAGIAALVMGTMGITEGAIPFATADPIRVIPANTIGAAVACLSGFMFGCLNHAPWGGLIVLPVVDHRLGYIAAVAMGAIVVAVIVGVTKKKYVAEDHTENSDDDDDIDFDVQNF</sequence>
<accession>A0A0R1VU29</accession>
<comment type="subcellular location">
    <subcellularLocation>
        <location evidence="1">Cell inner membrane</location>
        <topology evidence="1">Multi-pass membrane protein</topology>
    </subcellularLocation>
</comment>
<keyword evidence="5" id="KW-0598">Phosphotransferase system</keyword>
<feature type="transmembrane region" description="Helical" evidence="9">
    <location>
        <begin position="20"/>
        <end position="42"/>
    </location>
</feature>
<dbReference type="GO" id="GO:0005886">
    <property type="term" value="C:plasma membrane"/>
    <property type="evidence" value="ECO:0007669"/>
    <property type="project" value="UniProtKB-SubCell"/>
</dbReference>
<evidence type="ECO:0000256" key="3">
    <source>
        <dbReference type="ARBA" id="ARBA00022475"/>
    </source>
</evidence>
<keyword evidence="12" id="KW-1185">Reference proteome</keyword>
<feature type="transmembrane region" description="Helical" evidence="9">
    <location>
        <begin position="137"/>
        <end position="158"/>
    </location>
</feature>
<evidence type="ECO:0000256" key="6">
    <source>
        <dbReference type="ARBA" id="ARBA00022692"/>
    </source>
</evidence>
<evidence type="ECO:0000259" key="10">
    <source>
        <dbReference type="PROSITE" id="PS51104"/>
    </source>
</evidence>
<dbReference type="STRING" id="1423807.FD16_GL002040"/>
<keyword evidence="2" id="KW-0813">Transport</keyword>
<dbReference type="GO" id="GO:0009401">
    <property type="term" value="P:phosphoenolpyruvate-dependent sugar phosphotransferase system"/>
    <property type="evidence" value="ECO:0007669"/>
    <property type="project" value="UniProtKB-KW"/>
</dbReference>
<dbReference type="Pfam" id="PF02378">
    <property type="entry name" value="PTS_EIIC"/>
    <property type="match status" value="1"/>
</dbReference>
<feature type="transmembrane region" description="Helical" evidence="9">
    <location>
        <begin position="315"/>
        <end position="334"/>
    </location>
</feature>
<dbReference type="InterPro" id="IPR006327">
    <property type="entry name" value="PTS_IIC_fruc"/>
</dbReference>
<evidence type="ECO:0000256" key="7">
    <source>
        <dbReference type="ARBA" id="ARBA00022989"/>
    </source>
</evidence>
<evidence type="ECO:0000256" key="9">
    <source>
        <dbReference type="SAM" id="Phobius"/>
    </source>
</evidence>
<keyword evidence="8 9" id="KW-0472">Membrane</keyword>
<reference evidence="11 12" key="1">
    <citation type="journal article" date="2015" name="Genome Announc.">
        <title>Expanding the biotechnology potential of lactobacilli through comparative genomics of 213 strains and associated genera.</title>
        <authorList>
            <person name="Sun Z."/>
            <person name="Harris H.M."/>
            <person name="McCann A."/>
            <person name="Guo C."/>
            <person name="Argimon S."/>
            <person name="Zhang W."/>
            <person name="Yang X."/>
            <person name="Jeffery I.B."/>
            <person name="Cooney J.C."/>
            <person name="Kagawa T.F."/>
            <person name="Liu W."/>
            <person name="Song Y."/>
            <person name="Salvetti E."/>
            <person name="Wrobel A."/>
            <person name="Rasinkangas P."/>
            <person name="Parkhill J."/>
            <person name="Rea M.C."/>
            <person name="O'Sullivan O."/>
            <person name="Ritari J."/>
            <person name="Douillard F.P."/>
            <person name="Paul Ross R."/>
            <person name="Yang R."/>
            <person name="Briner A.E."/>
            <person name="Felis G.E."/>
            <person name="de Vos W.M."/>
            <person name="Barrangou R."/>
            <person name="Klaenhammer T.R."/>
            <person name="Caufield P.W."/>
            <person name="Cui Y."/>
            <person name="Zhang H."/>
            <person name="O'Toole P.W."/>
        </authorList>
    </citation>
    <scope>NUCLEOTIDE SEQUENCE [LARGE SCALE GENOMIC DNA]</scope>
    <source>
        <strain evidence="11 12">DSM 5007</strain>
    </source>
</reference>
<feature type="transmembrane region" description="Helical" evidence="9">
    <location>
        <begin position="92"/>
        <end position="117"/>
    </location>
</feature>
<gene>
    <name evidence="11" type="ORF">FD16_GL002040</name>
</gene>